<protein>
    <submittedName>
        <fullName evidence="2">GNAT family N-acetyltransferase</fullName>
    </submittedName>
</protein>
<evidence type="ECO:0000313" key="3">
    <source>
        <dbReference type="Proteomes" id="UP001231616"/>
    </source>
</evidence>
<dbReference type="RefSeq" id="WP_305894626.1">
    <property type="nucleotide sequence ID" value="NZ_JAUZVZ010000024.1"/>
</dbReference>
<name>A0ABT9H219_9GAMM</name>
<dbReference type="SUPFAM" id="SSF55729">
    <property type="entry name" value="Acyl-CoA N-acyltransferases (Nat)"/>
    <property type="match status" value="1"/>
</dbReference>
<dbReference type="InterPro" id="IPR000182">
    <property type="entry name" value="GNAT_dom"/>
</dbReference>
<evidence type="ECO:0000313" key="2">
    <source>
        <dbReference type="EMBL" id="MDP4537363.1"/>
    </source>
</evidence>
<evidence type="ECO:0000259" key="1">
    <source>
        <dbReference type="PROSITE" id="PS51186"/>
    </source>
</evidence>
<dbReference type="Gene3D" id="3.40.630.30">
    <property type="match status" value="1"/>
</dbReference>
<dbReference type="Proteomes" id="UP001231616">
    <property type="component" value="Unassembled WGS sequence"/>
</dbReference>
<feature type="domain" description="N-acetyltransferase" evidence="1">
    <location>
        <begin position="3"/>
        <end position="188"/>
    </location>
</feature>
<sequence>MAITVRPATVFDDIKEVVGPKHPDASVCWCLTYRLPAKENKALTGPARGERIAAMLQDGPIGVLAYDEDEAVGWAAVAPRTETTFDRSRTIPRVDDADVWCVWCIRIKPGHRKKGISHHLLAGAIEFARGHGATILEGYPLDNAGETINTTMAYVGTKALFESAGFRHVADTKSVLDGFPRLLMRLNL</sequence>
<organism evidence="2 3">
    <name type="scientific">Alkalimonas collagenimarina</name>
    <dbReference type="NCBI Taxonomy" id="400390"/>
    <lineage>
        <taxon>Bacteria</taxon>
        <taxon>Pseudomonadati</taxon>
        <taxon>Pseudomonadota</taxon>
        <taxon>Gammaproteobacteria</taxon>
        <taxon>Alkalimonas</taxon>
    </lineage>
</organism>
<dbReference type="Pfam" id="PF00583">
    <property type="entry name" value="Acetyltransf_1"/>
    <property type="match status" value="1"/>
</dbReference>
<dbReference type="CDD" id="cd04301">
    <property type="entry name" value="NAT_SF"/>
    <property type="match status" value="1"/>
</dbReference>
<reference evidence="2 3" key="1">
    <citation type="submission" date="2023-08" db="EMBL/GenBank/DDBJ databases">
        <authorList>
            <person name="Joshi A."/>
            <person name="Thite S."/>
        </authorList>
    </citation>
    <scope>NUCLEOTIDE SEQUENCE [LARGE SCALE GENOMIC DNA]</scope>
    <source>
        <strain evidence="2 3">AC40</strain>
    </source>
</reference>
<dbReference type="EMBL" id="JAUZVZ010000024">
    <property type="protein sequence ID" value="MDP4537363.1"/>
    <property type="molecule type" value="Genomic_DNA"/>
</dbReference>
<proteinExistence type="predicted"/>
<dbReference type="PROSITE" id="PS51186">
    <property type="entry name" value="GNAT"/>
    <property type="match status" value="1"/>
</dbReference>
<comment type="caution">
    <text evidence="2">The sequence shown here is derived from an EMBL/GenBank/DDBJ whole genome shotgun (WGS) entry which is preliminary data.</text>
</comment>
<accession>A0ABT9H219</accession>
<gene>
    <name evidence="2" type="ORF">Q3O60_14310</name>
</gene>
<dbReference type="InterPro" id="IPR016181">
    <property type="entry name" value="Acyl_CoA_acyltransferase"/>
</dbReference>
<keyword evidence="3" id="KW-1185">Reference proteome</keyword>